<dbReference type="Proteomes" id="UP000025756">
    <property type="component" value="Unassembled WGS sequence"/>
</dbReference>
<reference evidence="1 2" key="1">
    <citation type="submission" date="2014-03" db="EMBL/GenBank/DDBJ databases">
        <title>Genome sequence of Bordetella bronchiseptica.</title>
        <authorList>
            <person name="Harvill E."/>
            <person name="Goodfield L.L."/>
            <person name="Ivanov Y.V."/>
            <person name="Meyer J.A."/>
            <person name="Muse S.J."/>
            <person name="Jacobs N."/>
            <person name="Bendor L."/>
            <person name="Smallridge W.E."/>
            <person name="Brinkac L.M."/>
            <person name="Sanka R."/>
            <person name="Kim M."/>
            <person name="Losada L."/>
        </authorList>
    </citation>
    <scope>NUCLEOTIDE SEQUENCE [LARGE SCALE GENOMIC DNA]</scope>
    <source>
        <strain evidence="1 2">00-P-2796</strain>
    </source>
</reference>
<protein>
    <submittedName>
        <fullName evidence="1">Uncharacterized protein</fullName>
    </submittedName>
</protein>
<sequence length="38" mass="4116">MTATRIAFASAARALHPLHGALHHKAGTLLPHSDRMRT</sequence>
<keyword evidence="2" id="KW-1185">Reference proteome</keyword>
<organism evidence="1 2">
    <name type="scientific">Bordetella bronchiseptica 00-P-2796</name>
    <dbReference type="NCBI Taxonomy" id="1331199"/>
    <lineage>
        <taxon>Bacteria</taxon>
        <taxon>Pseudomonadati</taxon>
        <taxon>Pseudomonadota</taxon>
        <taxon>Betaproteobacteria</taxon>
        <taxon>Burkholderiales</taxon>
        <taxon>Alcaligenaceae</taxon>
        <taxon>Bordetella</taxon>
    </lineage>
</organism>
<evidence type="ECO:0000313" key="1">
    <source>
        <dbReference type="EMBL" id="KCV32638.1"/>
    </source>
</evidence>
<accession>A0ABR4R9Y9</accession>
<proteinExistence type="predicted"/>
<name>A0ABR4R9Y9_BORBO</name>
<dbReference type="EMBL" id="JGWH01000128">
    <property type="protein sequence ID" value="KCV32638.1"/>
    <property type="molecule type" value="Genomic_DNA"/>
</dbReference>
<gene>
    <name evidence="1" type="ORF">L490_3941</name>
</gene>
<evidence type="ECO:0000313" key="2">
    <source>
        <dbReference type="Proteomes" id="UP000025756"/>
    </source>
</evidence>
<comment type="caution">
    <text evidence="1">The sequence shown here is derived from an EMBL/GenBank/DDBJ whole genome shotgun (WGS) entry which is preliminary data.</text>
</comment>